<keyword evidence="6" id="KW-0547">Nucleotide-binding</keyword>
<keyword evidence="10" id="KW-1185">Reference proteome</keyword>
<feature type="region of interest" description="Disordered" evidence="7">
    <location>
        <begin position="32"/>
        <end position="52"/>
    </location>
</feature>
<dbReference type="PANTHER" id="PTHR47971:SF8">
    <property type="entry name" value="KINESIN-LIKE PROTEIN"/>
    <property type="match status" value="1"/>
</dbReference>
<evidence type="ECO:0000256" key="3">
    <source>
        <dbReference type="ARBA" id="ARBA00022701"/>
    </source>
</evidence>
<comment type="similarity">
    <text evidence="6">Belongs to the TRAFAC class myosin-kinesin ATPase superfamily. Kinesin family.</text>
</comment>
<evidence type="ECO:0000256" key="6">
    <source>
        <dbReference type="PROSITE-ProRule" id="PRU00283"/>
    </source>
</evidence>
<evidence type="ECO:0000256" key="5">
    <source>
        <dbReference type="ARBA" id="ARBA00023212"/>
    </source>
</evidence>
<dbReference type="OrthoDB" id="3176171at2759"/>
<sequence>MEYLARLAAEVSVEFDKQVAAVTAFVQSLAAGTGADPSAHTDDGAGDAPTEEDDLEALGLNDRDLHALRQLRELLYWDYLTQEEYDAKEAHILKTVHDAHAAPPAHAQTAPRQRTPSKSAADEPLDEGERTQSELVADKRASSELAFDVPVNIVPSRAHVPVASPPSPTATSEPTFTFAPSRARSPAARLPQPAARSPSAKPTSPPAPTGAQYSSLAAAMTPSAPTLAPPAPPNGTRAPSPGRGKRGADRPAGARQPSHPPSTKGLQGAPNPYDGGDKDKSTRQMFDKRQLRRDKARSYIPAIAAWRASQLDGCASFSLPNGNGTADARRQALRVFIRKRPMFEREEAKGDYEVVSVPSPRDEGSAVQQLVVHNCLTEADLHRMFIRNIAIAGHGVFGDGSTSEDVYEAMARPLVSRAVDGGISTIFSFGQTGSGKTFTCNAIEEMASAQVFEEVHAACALGDDLAVSLVFVEIFGNHVADLLTKSVELIALKEDAKGTAQLIGATKQRVHSAAELVELIEACKRRRKTEKTAQNATSSRSHAMLQIYVEEVAAAPAADLLCTDAPEPRTKRADRSARPWHAGRVEQSASADAGRCGKLVLVDLAGTERKEDSMWHTAERRKEGAQINASLYALKECMRAMGGKSSALVPYKANALTRALAESFTAENAMTAVLATVSPGSTDTEHTLHTLHTVTAMCGIDHLTSESRSEVAEYVNAEEVALAPSLHPPAKWTHERVKEWMGSAKGGQFKAQAAILPAHVDGPTIVKEPVFWFKQVLCAGDEKQANRLYAALREEVSQANKRKYEHAQRLAKLRG</sequence>
<dbReference type="InterPro" id="IPR027640">
    <property type="entry name" value="Kinesin-like_fam"/>
</dbReference>
<evidence type="ECO:0000256" key="1">
    <source>
        <dbReference type="ARBA" id="ARBA00004245"/>
    </source>
</evidence>
<evidence type="ECO:0000313" key="9">
    <source>
        <dbReference type="EMBL" id="KAG8470298.1"/>
    </source>
</evidence>
<evidence type="ECO:0000256" key="2">
    <source>
        <dbReference type="ARBA" id="ARBA00022490"/>
    </source>
</evidence>
<feature type="region of interest" description="Disordered" evidence="7">
    <location>
        <begin position="160"/>
        <end position="294"/>
    </location>
</feature>
<feature type="domain" description="Kinesin motor" evidence="8">
    <location>
        <begin position="332"/>
        <end position="700"/>
    </location>
</feature>
<keyword evidence="3" id="KW-0493">Microtubule</keyword>
<dbReference type="AlphaFoldDB" id="A0A8J5XLN7"/>
<evidence type="ECO:0000313" key="10">
    <source>
        <dbReference type="Proteomes" id="UP000751190"/>
    </source>
</evidence>
<feature type="binding site" evidence="6">
    <location>
        <begin position="430"/>
        <end position="437"/>
    </location>
    <ligand>
        <name>ATP</name>
        <dbReference type="ChEBI" id="CHEBI:30616"/>
    </ligand>
</feature>
<dbReference type="InterPro" id="IPR027417">
    <property type="entry name" value="P-loop_NTPase"/>
</dbReference>
<proteinExistence type="inferred from homology"/>
<dbReference type="GO" id="GO:0005524">
    <property type="term" value="F:ATP binding"/>
    <property type="evidence" value="ECO:0007669"/>
    <property type="project" value="UniProtKB-UniRule"/>
</dbReference>
<feature type="region of interest" description="Disordered" evidence="7">
    <location>
        <begin position="100"/>
        <end position="132"/>
    </location>
</feature>
<dbReference type="Proteomes" id="UP000751190">
    <property type="component" value="Unassembled WGS sequence"/>
</dbReference>
<organism evidence="9 10">
    <name type="scientific">Diacronema lutheri</name>
    <name type="common">Unicellular marine alga</name>
    <name type="synonym">Monochrysis lutheri</name>
    <dbReference type="NCBI Taxonomy" id="2081491"/>
    <lineage>
        <taxon>Eukaryota</taxon>
        <taxon>Haptista</taxon>
        <taxon>Haptophyta</taxon>
        <taxon>Pavlovophyceae</taxon>
        <taxon>Pavlovales</taxon>
        <taxon>Pavlovaceae</taxon>
        <taxon>Diacronema</taxon>
    </lineage>
</organism>
<keyword evidence="2" id="KW-0963">Cytoplasm</keyword>
<dbReference type="InterPro" id="IPR036961">
    <property type="entry name" value="Kinesin_motor_dom_sf"/>
</dbReference>
<dbReference type="GO" id="GO:0007019">
    <property type="term" value="P:microtubule depolymerization"/>
    <property type="evidence" value="ECO:0007669"/>
    <property type="project" value="TreeGrafter"/>
</dbReference>
<feature type="compositionally biased region" description="Basic and acidic residues" evidence="7">
    <location>
        <begin position="275"/>
        <end position="289"/>
    </location>
</feature>
<dbReference type="SMART" id="SM00129">
    <property type="entry name" value="KISc"/>
    <property type="match status" value="1"/>
</dbReference>
<dbReference type="SUPFAM" id="SSF52540">
    <property type="entry name" value="P-loop containing nucleoside triphosphate hydrolases"/>
    <property type="match status" value="1"/>
</dbReference>
<dbReference type="GO" id="GO:0005874">
    <property type="term" value="C:microtubule"/>
    <property type="evidence" value="ECO:0007669"/>
    <property type="project" value="UniProtKB-KW"/>
</dbReference>
<evidence type="ECO:0000256" key="4">
    <source>
        <dbReference type="ARBA" id="ARBA00023175"/>
    </source>
</evidence>
<accession>A0A8J5XLN7</accession>
<dbReference type="PRINTS" id="PR00380">
    <property type="entry name" value="KINESINHEAVY"/>
</dbReference>
<evidence type="ECO:0000256" key="7">
    <source>
        <dbReference type="SAM" id="MobiDB-lite"/>
    </source>
</evidence>
<comment type="caution">
    <text evidence="9">The sequence shown here is derived from an EMBL/GenBank/DDBJ whole genome shotgun (WGS) entry which is preliminary data.</text>
</comment>
<dbReference type="Gene3D" id="3.40.850.10">
    <property type="entry name" value="Kinesin motor domain"/>
    <property type="match status" value="1"/>
</dbReference>
<gene>
    <name evidence="9" type="ORF">KFE25_008719</name>
</gene>
<dbReference type="GO" id="GO:0008017">
    <property type="term" value="F:microtubule binding"/>
    <property type="evidence" value="ECO:0007669"/>
    <property type="project" value="InterPro"/>
</dbReference>
<protein>
    <recommendedName>
        <fullName evidence="8">Kinesin motor domain-containing protein</fullName>
    </recommendedName>
</protein>
<feature type="compositionally biased region" description="Low complexity" evidence="7">
    <location>
        <begin position="101"/>
        <end position="111"/>
    </location>
</feature>
<feature type="compositionally biased region" description="Low complexity" evidence="7">
    <location>
        <begin position="169"/>
        <end position="202"/>
    </location>
</feature>
<dbReference type="GO" id="GO:0007018">
    <property type="term" value="P:microtubule-based movement"/>
    <property type="evidence" value="ECO:0007669"/>
    <property type="project" value="InterPro"/>
</dbReference>
<keyword evidence="5" id="KW-0206">Cytoskeleton</keyword>
<reference evidence="9" key="1">
    <citation type="submission" date="2021-05" db="EMBL/GenBank/DDBJ databases">
        <title>The genome of the haptophyte Pavlova lutheri (Diacronema luteri, Pavlovales) - a model for lipid biosynthesis in eukaryotic algae.</title>
        <authorList>
            <person name="Hulatt C.J."/>
            <person name="Posewitz M.C."/>
        </authorList>
    </citation>
    <scope>NUCLEOTIDE SEQUENCE</scope>
    <source>
        <strain evidence="9">NIVA-4/92</strain>
    </source>
</reference>
<dbReference type="GO" id="GO:0003777">
    <property type="term" value="F:microtubule motor activity"/>
    <property type="evidence" value="ECO:0007669"/>
    <property type="project" value="InterPro"/>
</dbReference>
<dbReference type="PROSITE" id="PS50067">
    <property type="entry name" value="KINESIN_MOTOR_2"/>
    <property type="match status" value="1"/>
</dbReference>
<dbReference type="InterPro" id="IPR001752">
    <property type="entry name" value="Kinesin_motor_dom"/>
</dbReference>
<dbReference type="EMBL" id="JAGTXO010000001">
    <property type="protein sequence ID" value="KAG8470298.1"/>
    <property type="molecule type" value="Genomic_DNA"/>
</dbReference>
<dbReference type="PANTHER" id="PTHR47971">
    <property type="entry name" value="KINESIN-RELATED PROTEIN 6"/>
    <property type="match status" value="1"/>
</dbReference>
<comment type="subcellular location">
    <subcellularLocation>
        <location evidence="1">Cytoplasm</location>
        <location evidence="1">Cytoskeleton</location>
    </subcellularLocation>
</comment>
<keyword evidence="6" id="KW-0067">ATP-binding</keyword>
<feature type="compositionally biased region" description="Low complexity" evidence="7">
    <location>
        <begin position="214"/>
        <end position="226"/>
    </location>
</feature>
<keyword evidence="4 6" id="KW-0505">Motor protein</keyword>
<dbReference type="Pfam" id="PF00225">
    <property type="entry name" value="Kinesin"/>
    <property type="match status" value="1"/>
</dbReference>
<name>A0A8J5XLN7_DIALT</name>
<evidence type="ECO:0000259" key="8">
    <source>
        <dbReference type="PROSITE" id="PS50067"/>
    </source>
</evidence>
<feature type="compositionally biased region" description="Basic and acidic residues" evidence="7">
    <location>
        <begin position="566"/>
        <end position="577"/>
    </location>
</feature>
<feature type="region of interest" description="Disordered" evidence="7">
    <location>
        <begin position="563"/>
        <end position="588"/>
    </location>
</feature>